<protein>
    <submittedName>
        <fullName evidence="2">Uncharacterized protein</fullName>
    </submittedName>
</protein>
<dbReference type="Proteomes" id="UP001602058">
    <property type="component" value="Unassembled WGS sequence"/>
</dbReference>
<evidence type="ECO:0000313" key="3">
    <source>
        <dbReference type="Proteomes" id="UP001602058"/>
    </source>
</evidence>
<sequence>MTVPRNSHPVGDGPSESVPALDSAHNRERPWATASVSTDIGASASAPVHVQQVRRAAPITVTVRYVLVEGDDGEALARRQATAIRYALTSLSRSDEPETPERSRRRDSGNEPNEDNNGADQR</sequence>
<feature type="region of interest" description="Disordered" evidence="1">
    <location>
        <begin position="1"/>
        <end position="35"/>
    </location>
</feature>
<dbReference type="RefSeq" id="WP_387884565.1">
    <property type="nucleotide sequence ID" value="NZ_JBIAWJ010000003.1"/>
</dbReference>
<feature type="region of interest" description="Disordered" evidence="1">
    <location>
        <begin position="88"/>
        <end position="122"/>
    </location>
</feature>
<feature type="compositionally biased region" description="Basic and acidic residues" evidence="1">
    <location>
        <begin position="93"/>
        <end position="109"/>
    </location>
</feature>
<accession>A0ABW6UEW9</accession>
<reference evidence="2 3" key="1">
    <citation type="submission" date="2024-10" db="EMBL/GenBank/DDBJ databases">
        <title>The Natural Products Discovery Center: Release of the First 8490 Sequenced Strains for Exploring Actinobacteria Biosynthetic Diversity.</title>
        <authorList>
            <person name="Kalkreuter E."/>
            <person name="Kautsar S.A."/>
            <person name="Yang D."/>
            <person name="Bader C.D."/>
            <person name="Teijaro C.N."/>
            <person name="Fluegel L."/>
            <person name="Davis C.M."/>
            <person name="Simpson J.R."/>
            <person name="Lauterbach L."/>
            <person name="Steele A.D."/>
            <person name="Gui C."/>
            <person name="Meng S."/>
            <person name="Li G."/>
            <person name="Viehrig K."/>
            <person name="Ye F."/>
            <person name="Su P."/>
            <person name="Kiefer A.F."/>
            <person name="Nichols A."/>
            <person name="Cepeda A.J."/>
            <person name="Yan W."/>
            <person name="Fan B."/>
            <person name="Jiang Y."/>
            <person name="Adhikari A."/>
            <person name="Zheng C.-J."/>
            <person name="Schuster L."/>
            <person name="Cowan T.M."/>
            <person name="Smanski M.J."/>
            <person name="Chevrette M.G."/>
            <person name="De Carvalho L.P.S."/>
            <person name="Shen B."/>
        </authorList>
    </citation>
    <scope>NUCLEOTIDE SEQUENCE [LARGE SCALE GENOMIC DNA]</scope>
    <source>
        <strain evidence="2 3">NPDC001390</strain>
    </source>
</reference>
<dbReference type="EMBL" id="JBIAWJ010000003">
    <property type="protein sequence ID" value="MFF4521308.1"/>
    <property type="molecule type" value="Genomic_DNA"/>
</dbReference>
<gene>
    <name evidence="2" type="ORF">ACFY1D_07615</name>
</gene>
<comment type="caution">
    <text evidence="2">The sequence shown here is derived from an EMBL/GenBank/DDBJ whole genome shotgun (WGS) entry which is preliminary data.</text>
</comment>
<evidence type="ECO:0000256" key="1">
    <source>
        <dbReference type="SAM" id="MobiDB-lite"/>
    </source>
</evidence>
<proteinExistence type="predicted"/>
<organism evidence="2 3">
    <name type="scientific">Streptomyces bluensis</name>
    <dbReference type="NCBI Taxonomy" id="33897"/>
    <lineage>
        <taxon>Bacteria</taxon>
        <taxon>Bacillati</taxon>
        <taxon>Actinomycetota</taxon>
        <taxon>Actinomycetes</taxon>
        <taxon>Kitasatosporales</taxon>
        <taxon>Streptomycetaceae</taxon>
        <taxon>Streptomyces</taxon>
    </lineage>
</organism>
<evidence type="ECO:0000313" key="2">
    <source>
        <dbReference type="EMBL" id="MFF4521308.1"/>
    </source>
</evidence>
<name>A0ABW6UEW9_9ACTN</name>
<keyword evidence="3" id="KW-1185">Reference proteome</keyword>